<comment type="caution">
    <text evidence="11">The sequence shown here is derived from an EMBL/GenBank/DDBJ whole genome shotgun (WGS) entry which is preliminary data.</text>
</comment>
<keyword evidence="3 7" id="KW-0227">DNA damage</keyword>
<evidence type="ECO:0000313" key="11">
    <source>
        <dbReference type="EMBL" id="KAJ6246951.1"/>
    </source>
</evidence>
<dbReference type="InterPro" id="IPR036187">
    <property type="entry name" value="DNA_mismatch_repair_MutS_sf"/>
</dbReference>
<feature type="domain" description="DNA mismatch repair proteins mutS family" evidence="10">
    <location>
        <begin position="876"/>
        <end position="1063"/>
    </location>
</feature>
<dbReference type="PANTHER" id="PTHR11361">
    <property type="entry name" value="DNA MISMATCH REPAIR PROTEIN MUTS FAMILY MEMBER"/>
    <property type="match status" value="1"/>
</dbReference>
<protein>
    <recommendedName>
        <fullName evidence="7">DNA mismatch repair protein</fullName>
    </recommendedName>
</protein>
<dbReference type="InterPro" id="IPR036678">
    <property type="entry name" value="MutS_con_dom_sf"/>
</dbReference>
<evidence type="ECO:0000256" key="6">
    <source>
        <dbReference type="ARBA" id="ARBA00023204"/>
    </source>
</evidence>
<dbReference type="Proteomes" id="UP001150062">
    <property type="component" value="Unassembled WGS sequence"/>
</dbReference>
<comment type="function">
    <text evidence="7">Component of the post-replicative DNA mismatch repair system (MMR).</text>
</comment>
<dbReference type="Gene3D" id="3.40.50.300">
    <property type="entry name" value="P-loop containing nucleotide triphosphate hydrolases"/>
    <property type="match status" value="1"/>
</dbReference>
<name>A0ABQ8YQS4_9EUKA</name>
<dbReference type="Pfam" id="PF05190">
    <property type="entry name" value="MutS_IV"/>
    <property type="match status" value="1"/>
</dbReference>
<evidence type="ECO:0000256" key="4">
    <source>
        <dbReference type="ARBA" id="ARBA00022840"/>
    </source>
</evidence>
<dbReference type="SMART" id="SM00534">
    <property type="entry name" value="MUTSac"/>
    <property type="match status" value="1"/>
</dbReference>
<dbReference type="InterPro" id="IPR045076">
    <property type="entry name" value="MutS"/>
</dbReference>
<feature type="compositionally biased region" description="Basic and acidic residues" evidence="8">
    <location>
        <begin position="637"/>
        <end position="648"/>
    </location>
</feature>
<evidence type="ECO:0000313" key="12">
    <source>
        <dbReference type="Proteomes" id="UP001150062"/>
    </source>
</evidence>
<dbReference type="InterPro" id="IPR000432">
    <property type="entry name" value="DNA_mismatch_repair_MutS_C"/>
</dbReference>
<keyword evidence="12" id="KW-1185">Reference proteome</keyword>
<keyword evidence="4 7" id="KW-0067">ATP-binding</keyword>
<dbReference type="SUPFAM" id="SSF52540">
    <property type="entry name" value="P-loop containing nucleoside triphosphate hydrolases"/>
    <property type="match status" value="1"/>
</dbReference>
<evidence type="ECO:0000256" key="5">
    <source>
        <dbReference type="ARBA" id="ARBA00023125"/>
    </source>
</evidence>
<dbReference type="InterPro" id="IPR017261">
    <property type="entry name" value="DNA_mismatch_repair_MutS/MSH"/>
</dbReference>
<dbReference type="Gene3D" id="3.30.420.110">
    <property type="entry name" value="MutS, connector domain"/>
    <property type="match status" value="1"/>
</dbReference>
<feature type="compositionally biased region" description="Polar residues" evidence="8">
    <location>
        <begin position="9"/>
        <end position="40"/>
    </location>
</feature>
<evidence type="ECO:0000259" key="9">
    <source>
        <dbReference type="SMART" id="SM00533"/>
    </source>
</evidence>
<feature type="region of interest" description="Disordered" evidence="8">
    <location>
        <begin position="803"/>
        <end position="842"/>
    </location>
</feature>
<feature type="domain" description="DNA mismatch repair protein MutS core" evidence="9">
    <location>
        <begin position="455"/>
        <end position="860"/>
    </location>
</feature>
<dbReference type="InterPro" id="IPR016151">
    <property type="entry name" value="DNA_mismatch_repair_MutS_N"/>
</dbReference>
<dbReference type="PIRSF" id="PIRSF037677">
    <property type="entry name" value="DNA_mis_repair_Msh6"/>
    <property type="match status" value="1"/>
</dbReference>
<evidence type="ECO:0000256" key="7">
    <source>
        <dbReference type="PIRNR" id="PIRNR037677"/>
    </source>
</evidence>
<dbReference type="Gene3D" id="3.40.1170.10">
    <property type="entry name" value="DNA repair protein MutS, domain I"/>
    <property type="match status" value="1"/>
</dbReference>
<proteinExistence type="inferred from homology"/>
<evidence type="ECO:0000256" key="1">
    <source>
        <dbReference type="ARBA" id="ARBA00006271"/>
    </source>
</evidence>
<dbReference type="SUPFAM" id="SSF55271">
    <property type="entry name" value="DNA repair protein MutS, domain I"/>
    <property type="match status" value="1"/>
</dbReference>
<feature type="region of interest" description="Disordered" evidence="8">
    <location>
        <begin position="609"/>
        <end position="648"/>
    </location>
</feature>
<dbReference type="SUPFAM" id="SSF48334">
    <property type="entry name" value="DNA repair protein MutS, domain III"/>
    <property type="match status" value="1"/>
</dbReference>
<dbReference type="Pfam" id="PF00488">
    <property type="entry name" value="MutS_V"/>
    <property type="match status" value="1"/>
</dbReference>
<dbReference type="Pfam" id="PF05192">
    <property type="entry name" value="MutS_III"/>
    <property type="match status" value="1"/>
</dbReference>
<evidence type="ECO:0000256" key="3">
    <source>
        <dbReference type="ARBA" id="ARBA00022763"/>
    </source>
</evidence>
<keyword evidence="2 7" id="KW-0547">Nucleotide-binding</keyword>
<keyword evidence="6 7" id="KW-0234">DNA repair</keyword>
<dbReference type="InterPro" id="IPR007695">
    <property type="entry name" value="DNA_mismatch_repair_MutS-lik_N"/>
</dbReference>
<dbReference type="PANTHER" id="PTHR11361:SF34">
    <property type="entry name" value="DNA MISMATCH REPAIR PROTEIN MSH1, MITOCHONDRIAL"/>
    <property type="match status" value="1"/>
</dbReference>
<comment type="similarity">
    <text evidence="1 7">Belongs to the DNA mismatch repair MutS family.</text>
</comment>
<dbReference type="Gene3D" id="1.10.1420.10">
    <property type="match status" value="3"/>
</dbReference>
<dbReference type="Pfam" id="PF01624">
    <property type="entry name" value="MutS_I"/>
    <property type="match status" value="1"/>
</dbReference>
<dbReference type="InterPro" id="IPR007696">
    <property type="entry name" value="DNA_mismatch_repair_MutS_core"/>
</dbReference>
<evidence type="ECO:0000256" key="8">
    <source>
        <dbReference type="SAM" id="MobiDB-lite"/>
    </source>
</evidence>
<dbReference type="EMBL" id="JAOAOG010000131">
    <property type="protein sequence ID" value="KAJ6246951.1"/>
    <property type="molecule type" value="Genomic_DNA"/>
</dbReference>
<dbReference type="InterPro" id="IPR027417">
    <property type="entry name" value="P-loop_NTPase"/>
</dbReference>
<organism evidence="11 12">
    <name type="scientific">Anaeramoeba flamelloides</name>
    <dbReference type="NCBI Taxonomy" id="1746091"/>
    <lineage>
        <taxon>Eukaryota</taxon>
        <taxon>Metamonada</taxon>
        <taxon>Anaeramoebidae</taxon>
        <taxon>Anaeramoeba</taxon>
    </lineage>
</organism>
<reference evidence="11" key="1">
    <citation type="submission" date="2022-08" db="EMBL/GenBank/DDBJ databases">
        <title>Novel sulfate-reducing endosymbionts in the free-living metamonad Anaeramoeba.</title>
        <authorList>
            <person name="Jerlstrom-Hultqvist J."/>
            <person name="Cepicka I."/>
            <person name="Gallot-Lavallee L."/>
            <person name="Salas-Leiva D."/>
            <person name="Curtis B.A."/>
            <person name="Zahonova K."/>
            <person name="Pipaliya S."/>
            <person name="Dacks J."/>
            <person name="Roger A.J."/>
        </authorList>
    </citation>
    <scope>NUCLEOTIDE SEQUENCE</scope>
    <source>
        <strain evidence="11">Schooner1</strain>
    </source>
</reference>
<sequence length="1142" mass="131912">MNNKKKKFNQPSITSFFSQPTKKARNNNSVTTKTKQPPQNKCKRSPNSKNTRKRKMNEITSSQELKQKQKQNEKEKNKKNKQKISTTSKKLIEKFTGSNQEESQTRRKELLLKTFTPKKQKLLRKRILAEKSRTPLLLQSTKKTSRSKSKYTKLEMQYLEFRDKYPGMILFVQSGYRFLLFDQDAVVVSKILNIQAYKSNNLLNCCFPVQRIYVHIQRVIEQGYKVGVIKQVESAAEHEFSDNKGKLIKRDLTEVYTKATFDQQDLANTAQPNSQQINSYLTCIVENEMNNKEVSIVSVDTRTVEVLYDHFVKDLSLSKLEKNLTLTQPKEFFLPSKGALSKETEGIIKIVSSRYQSRIERSKNKLESAFYEKQFNNFLQSQPEKLKKHISTLPNGVKLAIAYLYVYLIQFNLESVFKTPGNYCSFGEKQKSNKLDYLFLNSSAALNLNLVDAPTNYSSLFDILNHTKSSFGMRKLRNWVCSPLSNYNLIQLRLNAVDELIENQPLTKKIEQTFNPKLPDLDRILAKIKFERCSSKEFVLMCNALKKIIKLFLCNELKNNNSKLISSYINTTENLLPFIEFCLRPINVSFALKNEKQNLFDLNTTSESYNFSDDEGEGKEENGKNGGKTSDEMEIESNDHNNGKKDQAKSKLNFSKLLNFKKKVKKIKNDLENHLTFVRKKLGISNLEYVTVSEIPYLIQIPNNKKAIFRKIPKNWVQISKIKNFTRYHSPTIIEKIKYLNLYNSKFIDEVNNQWVILQRIFSKKFEKIKEIIQNCAEIDSLYSLAKFSSQPGFMKPEFVKPVEEENENENENVNKNENKKEKENKNINKDEDKDEDEVGESVEQILEITGGRHPILETTISPFIPNDVLLSSKERSVLLLSGPNMSGKSTLSRTIALIVLLAHLGCYCPVDRIKLSVFDAIYTRMGASDDIVHGRSTFMRELEETSVIISQATPKSLILIDELGRGTSSVDATAISSSVLEYFLENKSLTIFSTHLYSLIEQFKNIKQVLPSYMSFTKIEKDNIILLYKLVAGICPSSFGINVARMCGVGKNIIERASQISNEFESDRMIKFNHNTQKNVNENEKIINEKKTLTEREERNQLFQEKFTNFEKIFKNLHYENGIQGLLQWYGKMLEIITKIK</sequence>
<dbReference type="SMART" id="SM00533">
    <property type="entry name" value="MUTSd"/>
    <property type="match status" value="1"/>
</dbReference>
<gene>
    <name evidence="11" type="ORF">M0813_02207</name>
</gene>
<evidence type="ECO:0000259" key="10">
    <source>
        <dbReference type="SMART" id="SM00534"/>
    </source>
</evidence>
<feature type="compositionally biased region" description="Basic residues" evidence="8">
    <location>
        <begin position="41"/>
        <end position="55"/>
    </location>
</feature>
<feature type="compositionally biased region" description="Basic and acidic residues" evidence="8">
    <location>
        <begin position="65"/>
        <end position="76"/>
    </location>
</feature>
<dbReference type="InterPro" id="IPR007861">
    <property type="entry name" value="DNA_mismatch_repair_MutS_clamp"/>
</dbReference>
<keyword evidence="5 7" id="KW-0238">DNA-binding</keyword>
<accession>A0ABQ8YQS4</accession>
<evidence type="ECO:0000256" key="2">
    <source>
        <dbReference type="ARBA" id="ARBA00022741"/>
    </source>
</evidence>
<feature type="compositionally biased region" description="Basic and acidic residues" evidence="8">
    <location>
        <begin position="813"/>
        <end position="832"/>
    </location>
</feature>
<feature type="region of interest" description="Disordered" evidence="8">
    <location>
        <begin position="1"/>
        <end position="108"/>
    </location>
</feature>